<comment type="caution">
    <text evidence="6">The sequence shown here is derived from an EMBL/GenBank/DDBJ whole genome shotgun (WGS) entry which is preliminary data.</text>
</comment>
<dbReference type="Pfam" id="PF04183">
    <property type="entry name" value="IucA_IucC"/>
    <property type="match status" value="1"/>
</dbReference>
<comment type="similarity">
    <text evidence="2">Belongs to the IucA/IucC family.</text>
</comment>
<dbReference type="Pfam" id="PF06276">
    <property type="entry name" value="FhuF"/>
    <property type="match status" value="1"/>
</dbReference>
<dbReference type="Gene3D" id="3.30.310.280">
    <property type="match status" value="1"/>
</dbReference>
<dbReference type="RefSeq" id="WP_337797957.1">
    <property type="nucleotide sequence ID" value="NZ_JACCHL010000001.1"/>
</dbReference>
<dbReference type="PANTHER" id="PTHR34384:SF6">
    <property type="entry name" value="STAPHYLOFERRIN B SYNTHASE"/>
    <property type="match status" value="1"/>
</dbReference>
<dbReference type="GO" id="GO:0016881">
    <property type="term" value="F:acid-amino acid ligase activity"/>
    <property type="evidence" value="ECO:0007669"/>
    <property type="project" value="UniProtKB-ARBA"/>
</dbReference>
<evidence type="ECO:0000256" key="1">
    <source>
        <dbReference type="ARBA" id="ARBA00004924"/>
    </source>
</evidence>
<dbReference type="PANTHER" id="PTHR34384">
    <property type="entry name" value="L-2,3-DIAMINOPROPANOATE--CITRATE LIGASE"/>
    <property type="match status" value="1"/>
</dbReference>
<organism evidence="6 7">
    <name type="scientific">Nocardiopsis sinuspersici</name>
    <dbReference type="NCBI Taxonomy" id="501010"/>
    <lineage>
        <taxon>Bacteria</taxon>
        <taxon>Bacillati</taxon>
        <taxon>Actinomycetota</taxon>
        <taxon>Actinomycetes</taxon>
        <taxon>Streptosporangiales</taxon>
        <taxon>Nocardiopsidaceae</taxon>
        <taxon>Nocardiopsis</taxon>
    </lineage>
</organism>
<reference evidence="6 7" key="1">
    <citation type="submission" date="2020-07" db="EMBL/GenBank/DDBJ databases">
        <title>Sequencing the genomes of 1000 actinobacteria strains.</title>
        <authorList>
            <person name="Klenk H.-P."/>
        </authorList>
    </citation>
    <scope>NUCLEOTIDE SEQUENCE [LARGE SCALE GENOMIC DNA]</scope>
    <source>
        <strain evidence="6 7">DSM 45278</strain>
    </source>
</reference>
<gene>
    <name evidence="6" type="ORF">HNR06_005172</name>
</gene>
<accession>A0A7Y9XH54</accession>
<dbReference type="AlphaFoldDB" id="A0A7Y9XH54"/>
<dbReference type="Proteomes" id="UP000584931">
    <property type="component" value="Unassembled WGS sequence"/>
</dbReference>
<sequence length="684" mass="74357">MSRPALGDGAAAPATTTTPETPMHTHPAPGAAPATAHAPDTADGRPAPTPAQTAPAEESAPGTGTASDGSTAPPPLPVPSELTREHWRRAGDHLAAKMLAELCFEYALRPEPGDGPSGPDGTGPWRARVHSAAAYLFRGRRTTMDGWRVVPGTALREAADGTTAPASPFTLLRDLGTAGIVDPAVEAFTVGELTATLSSDARLAESAATSADLADLPHAHLEGHQGGHPWIFANKGRVGFSARDRAQYPPEALRPVRLPWIAVHRSLAEHHGVPGLDQEALLAGELGADLTALFARRLEEAARRTGAGAAEFVWLPVHPWQWDEVVVPLFAAELAEGLIVPLGEAADDYLPQQSIRTFTNLTRPDRLNVKLSLAILNTMVYRGIPTELCRAAPASTRWVHALYEGDDFLSRRCRVILPGEVAAVAVRHPVLEDIPDAPYRHRQLLGALWREPVTQRLDPGERARTLAALLHVDGRGRAFTAELVERSGLEAEEWLRALFRAVLPPVLHLLYRYGLAFNPHGENAIVVYDDRDRPVRLAVKDFVDDMKLLDTDLPEYSGLPAEALGVLMRFDADELTSSIAKSLFVGHFRYLAPLAQEQLGVAEERFWELVRAEVDHYQGEFPELADRFALFDLAAPSFERVCLNRERLLGGGYHDRAERDAEFHMDAPPVPNPLHTAARTGEHA</sequence>
<evidence type="ECO:0000256" key="3">
    <source>
        <dbReference type="SAM" id="MobiDB-lite"/>
    </source>
</evidence>
<dbReference type="EMBL" id="JACCHL010000001">
    <property type="protein sequence ID" value="NYH55583.1"/>
    <property type="molecule type" value="Genomic_DNA"/>
</dbReference>
<dbReference type="Gene3D" id="1.10.510.40">
    <property type="match status" value="1"/>
</dbReference>
<evidence type="ECO:0000256" key="2">
    <source>
        <dbReference type="ARBA" id="ARBA00007832"/>
    </source>
</evidence>
<evidence type="ECO:0000313" key="7">
    <source>
        <dbReference type="Proteomes" id="UP000584931"/>
    </source>
</evidence>
<feature type="domain" description="Aerobactin siderophore biosynthesis IucA/IucC-like C-terminal" evidence="5">
    <location>
        <begin position="492"/>
        <end position="652"/>
    </location>
</feature>
<evidence type="ECO:0000259" key="5">
    <source>
        <dbReference type="Pfam" id="PF06276"/>
    </source>
</evidence>
<comment type="pathway">
    <text evidence="1">Siderophore biosynthesis.</text>
</comment>
<feature type="domain" description="Aerobactin siderophore biosynthesis IucA/IucC N-terminal" evidence="4">
    <location>
        <begin position="220"/>
        <end position="471"/>
    </location>
</feature>
<feature type="region of interest" description="Disordered" evidence="3">
    <location>
        <begin position="1"/>
        <end position="81"/>
    </location>
</feature>
<dbReference type="InterPro" id="IPR007310">
    <property type="entry name" value="Aerobactin_biosyn_IucA/IucC_N"/>
</dbReference>
<evidence type="ECO:0000313" key="6">
    <source>
        <dbReference type="EMBL" id="NYH55583.1"/>
    </source>
</evidence>
<proteinExistence type="inferred from homology"/>
<dbReference type="InterPro" id="IPR022770">
    <property type="entry name" value="IucA/IucC-like_C"/>
</dbReference>
<protein>
    <submittedName>
        <fullName evidence="6">Siderophore synthetase component</fullName>
    </submittedName>
</protein>
<name>A0A7Y9XH54_9ACTN</name>
<feature type="region of interest" description="Disordered" evidence="3">
    <location>
        <begin position="664"/>
        <end position="684"/>
    </location>
</feature>
<feature type="compositionally biased region" description="Low complexity" evidence="3">
    <location>
        <begin position="10"/>
        <end position="61"/>
    </location>
</feature>
<dbReference type="InterPro" id="IPR037455">
    <property type="entry name" value="LucA/IucC-like"/>
</dbReference>
<dbReference type="Gene3D" id="6.10.250.3370">
    <property type="match status" value="1"/>
</dbReference>
<dbReference type="GO" id="GO:0019290">
    <property type="term" value="P:siderophore biosynthetic process"/>
    <property type="evidence" value="ECO:0007669"/>
    <property type="project" value="InterPro"/>
</dbReference>
<evidence type="ECO:0000259" key="4">
    <source>
        <dbReference type="Pfam" id="PF04183"/>
    </source>
</evidence>